<keyword evidence="2 5" id="KW-0689">Ribosomal protein</keyword>
<dbReference type="RefSeq" id="WP_112118911.1">
    <property type="nucleotide sequence ID" value="NZ_UAQE01000007.1"/>
</dbReference>
<dbReference type="InterPro" id="IPR012340">
    <property type="entry name" value="NA-bd_OB-fold"/>
</dbReference>
<evidence type="ECO:0000256" key="1">
    <source>
        <dbReference type="ARBA" id="ARBA00006767"/>
    </source>
</evidence>
<evidence type="ECO:0000313" key="6">
    <source>
        <dbReference type="Proteomes" id="UP000251431"/>
    </source>
</evidence>
<dbReference type="SUPFAM" id="SSF50249">
    <property type="entry name" value="Nucleic acid-binding proteins"/>
    <property type="match status" value="1"/>
</dbReference>
<dbReference type="GO" id="GO:0003735">
    <property type="term" value="F:structural constituent of ribosome"/>
    <property type="evidence" value="ECO:0007669"/>
    <property type="project" value="TreeGrafter"/>
</dbReference>
<protein>
    <submittedName>
        <fullName evidence="5">Ribosomal protein S1 domain protein</fullName>
    </submittedName>
</protein>
<proteinExistence type="inferred from homology"/>
<evidence type="ECO:0000256" key="2">
    <source>
        <dbReference type="ARBA" id="ARBA00022980"/>
    </source>
</evidence>
<accession>A0A2X1C1F0</accession>
<dbReference type="Proteomes" id="UP000251431">
    <property type="component" value="Unassembled WGS sequence"/>
</dbReference>
<dbReference type="PANTHER" id="PTHR10724">
    <property type="entry name" value="30S RIBOSOMAL PROTEIN S1"/>
    <property type="match status" value="1"/>
</dbReference>
<dbReference type="EMBL" id="UAQE01000007">
    <property type="protein sequence ID" value="SPU40656.1"/>
    <property type="molecule type" value="Genomic_DNA"/>
</dbReference>
<evidence type="ECO:0000259" key="4">
    <source>
        <dbReference type="PROSITE" id="PS50126"/>
    </source>
</evidence>
<sequence length="308" mass="35062">MAIQGNGTLTNVESWNSTEQFNELTAWHRNNEMITGVVRSIVEKPYRAVENDNTTKSANAELLVIALPNGTTGYCVAENFLAREFKNYKQFVGRKADFFIEAIHIEENMLILNGKKAQEQKISQFWETITEFEQLNGLAEHTFKGIVTGQHTTNRGIFVNVEGQDCFMPRIEWSWNERDAISISEGETIDVKIIRIDHEKQRIFVSRRQTLPDPYKFLERLDVGDSIAGKVSRVDPKHGIFVTLESGLDVKASKVKALEEPVIGDMVNCRIGQKIVRTDDGRIKGRVVIVKYPNGKRKVKDLGQFLFE</sequence>
<dbReference type="InterPro" id="IPR003029">
    <property type="entry name" value="S1_domain"/>
</dbReference>
<dbReference type="Gene3D" id="2.40.50.140">
    <property type="entry name" value="Nucleic acid-binding proteins"/>
    <property type="match status" value="1"/>
</dbReference>
<dbReference type="GO" id="GO:0022627">
    <property type="term" value="C:cytosolic small ribosomal subunit"/>
    <property type="evidence" value="ECO:0007669"/>
    <property type="project" value="TreeGrafter"/>
</dbReference>
<dbReference type="InterPro" id="IPR050437">
    <property type="entry name" value="Ribos_protein_bS1-like"/>
</dbReference>
<dbReference type="GO" id="GO:0003729">
    <property type="term" value="F:mRNA binding"/>
    <property type="evidence" value="ECO:0007669"/>
    <property type="project" value="TreeGrafter"/>
</dbReference>
<keyword evidence="3" id="KW-0687">Ribonucleoprotein</keyword>
<feature type="domain" description="S1 motif" evidence="4">
    <location>
        <begin position="140"/>
        <end position="208"/>
    </location>
</feature>
<organism evidence="5 6">
    <name type="scientific">Lysinibacillus capsici</name>
    <dbReference type="NCBI Taxonomy" id="2115968"/>
    <lineage>
        <taxon>Bacteria</taxon>
        <taxon>Bacillati</taxon>
        <taxon>Bacillota</taxon>
        <taxon>Bacilli</taxon>
        <taxon>Bacillales</taxon>
        <taxon>Bacillaceae</taxon>
        <taxon>Lysinibacillus</taxon>
    </lineage>
</organism>
<comment type="similarity">
    <text evidence="1">Belongs to the bacterial ribosomal protein bS1 family.</text>
</comment>
<dbReference type="AlphaFoldDB" id="A0A2X1C1F0"/>
<gene>
    <name evidence="5" type="primary">rpsA_2</name>
    <name evidence="5" type="ORF">NCTC7582_05200</name>
</gene>
<dbReference type="GO" id="GO:0006412">
    <property type="term" value="P:translation"/>
    <property type="evidence" value="ECO:0007669"/>
    <property type="project" value="TreeGrafter"/>
</dbReference>
<dbReference type="PROSITE" id="PS50126">
    <property type="entry name" value="S1"/>
    <property type="match status" value="1"/>
</dbReference>
<dbReference type="SMART" id="SM00316">
    <property type="entry name" value="S1"/>
    <property type="match status" value="2"/>
</dbReference>
<reference evidence="5 6" key="1">
    <citation type="submission" date="2018-06" db="EMBL/GenBank/DDBJ databases">
        <authorList>
            <consortium name="Pathogen Informatics"/>
            <person name="Doyle S."/>
        </authorList>
    </citation>
    <scope>NUCLEOTIDE SEQUENCE [LARGE SCALE GENOMIC DNA]</scope>
    <source>
        <strain evidence="5 6">NCTC7582</strain>
    </source>
</reference>
<evidence type="ECO:0000313" key="5">
    <source>
        <dbReference type="EMBL" id="SPU40656.1"/>
    </source>
</evidence>
<dbReference type="PANTHER" id="PTHR10724:SF7">
    <property type="entry name" value="SMALL RIBOSOMAL SUBUNIT PROTEIN BS1C"/>
    <property type="match status" value="1"/>
</dbReference>
<evidence type="ECO:0000256" key="3">
    <source>
        <dbReference type="ARBA" id="ARBA00023274"/>
    </source>
</evidence>
<dbReference type="Pfam" id="PF00575">
    <property type="entry name" value="S1"/>
    <property type="match status" value="1"/>
</dbReference>
<name>A0A2X1C1F0_9BACI</name>